<reference evidence="1 2" key="1">
    <citation type="journal article" date="2005" name="Nature">
        <title>The map-based sequence of the rice genome.</title>
        <authorList>
            <consortium name="International rice genome sequencing project (IRGSP)"/>
            <person name="Matsumoto T."/>
            <person name="Wu J."/>
            <person name="Kanamori H."/>
            <person name="Katayose Y."/>
            <person name="Fujisawa M."/>
            <person name="Namiki N."/>
            <person name="Mizuno H."/>
            <person name="Yamamoto K."/>
            <person name="Antonio B.A."/>
            <person name="Baba T."/>
            <person name="Sakata K."/>
            <person name="Nagamura Y."/>
            <person name="Aoki H."/>
            <person name="Arikawa K."/>
            <person name="Arita K."/>
            <person name="Bito T."/>
            <person name="Chiden Y."/>
            <person name="Fujitsuka N."/>
            <person name="Fukunaka R."/>
            <person name="Hamada M."/>
            <person name="Harada C."/>
            <person name="Hayashi A."/>
            <person name="Hijishita S."/>
            <person name="Honda M."/>
            <person name="Hosokawa S."/>
            <person name="Ichikawa Y."/>
            <person name="Idonuma A."/>
            <person name="Iijima M."/>
            <person name="Ikeda M."/>
            <person name="Ikeno M."/>
            <person name="Ito K."/>
            <person name="Ito S."/>
            <person name="Ito T."/>
            <person name="Ito Y."/>
            <person name="Ito Y."/>
            <person name="Iwabuchi A."/>
            <person name="Kamiya K."/>
            <person name="Karasawa W."/>
            <person name="Kurita K."/>
            <person name="Katagiri S."/>
            <person name="Kikuta A."/>
            <person name="Kobayashi H."/>
            <person name="Kobayashi N."/>
            <person name="Machita K."/>
            <person name="Maehara T."/>
            <person name="Masukawa M."/>
            <person name="Mizubayashi T."/>
            <person name="Mukai Y."/>
            <person name="Nagasaki H."/>
            <person name="Nagata Y."/>
            <person name="Naito S."/>
            <person name="Nakashima M."/>
            <person name="Nakama Y."/>
            <person name="Nakamichi Y."/>
            <person name="Nakamura M."/>
            <person name="Meguro A."/>
            <person name="Negishi M."/>
            <person name="Ohta I."/>
            <person name="Ohta T."/>
            <person name="Okamoto M."/>
            <person name="Ono N."/>
            <person name="Saji S."/>
            <person name="Sakaguchi M."/>
            <person name="Sakai K."/>
            <person name="Shibata M."/>
            <person name="Shimokawa T."/>
            <person name="Song J."/>
            <person name="Takazaki Y."/>
            <person name="Terasawa K."/>
            <person name="Tsugane M."/>
            <person name="Tsuji K."/>
            <person name="Ueda S."/>
            <person name="Waki K."/>
            <person name="Yamagata H."/>
            <person name="Yamamoto M."/>
            <person name="Yamamoto S."/>
            <person name="Yamane H."/>
            <person name="Yoshiki S."/>
            <person name="Yoshihara R."/>
            <person name="Yukawa K."/>
            <person name="Zhong H."/>
            <person name="Yano M."/>
            <person name="Yuan Q."/>
            <person name="Ouyang S."/>
            <person name="Liu J."/>
            <person name="Jones K.M."/>
            <person name="Gansberger K."/>
            <person name="Moffat K."/>
            <person name="Hill J."/>
            <person name="Bera J."/>
            <person name="Fadrosh D."/>
            <person name="Jin S."/>
            <person name="Johri S."/>
            <person name="Kim M."/>
            <person name="Overton L."/>
            <person name="Reardon M."/>
            <person name="Tsitrin T."/>
            <person name="Vuong H."/>
            <person name="Weaver B."/>
            <person name="Ciecko A."/>
            <person name="Tallon L."/>
            <person name="Jackson J."/>
            <person name="Pai G."/>
            <person name="Aken S.V."/>
            <person name="Utterback T."/>
            <person name="Reidmuller S."/>
            <person name="Feldblyum T."/>
            <person name="Hsiao J."/>
            <person name="Zismann V."/>
            <person name="Iobst S."/>
            <person name="de Vazeille A.R."/>
            <person name="Buell C.R."/>
            <person name="Ying K."/>
            <person name="Li Y."/>
            <person name="Lu T."/>
            <person name="Huang Y."/>
            <person name="Zhao Q."/>
            <person name="Feng Q."/>
            <person name="Zhang L."/>
            <person name="Zhu J."/>
            <person name="Weng Q."/>
            <person name="Mu J."/>
            <person name="Lu Y."/>
            <person name="Fan D."/>
            <person name="Liu Y."/>
            <person name="Guan J."/>
            <person name="Zhang Y."/>
            <person name="Yu S."/>
            <person name="Liu X."/>
            <person name="Zhang Y."/>
            <person name="Hong G."/>
            <person name="Han B."/>
            <person name="Choisne N."/>
            <person name="Demange N."/>
            <person name="Orjeda G."/>
            <person name="Samain S."/>
            <person name="Cattolico L."/>
            <person name="Pelletier E."/>
            <person name="Couloux A."/>
            <person name="Segurens B."/>
            <person name="Wincker P."/>
            <person name="D'Hont A."/>
            <person name="Scarpelli C."/>
            <person name="Weissenbach J."/>
            <person name="Salanoubat M."/>
            <person name="Quetier F."/>
            <person name="Yu Y."/>
            <person name="Kim H.R."/>
            <person name="Rambo T."/>
            <person name="Currie J."/>
            <person name="Collura K."/>
            <person name="Luo M."/>
            <person name="Yang T."/>
            <person name="Ammiraju J.S.S."/>
            <person name="Engler F."/>
            <person name="Soderlund C."/>
            <person name="Wing R.A."/>
            <person name="Palmer L.E."/>
            <person name="de la Bastide M."/>
            <person name="Spiegel L."/>
            <person name="Nascimento L."/>
            <person name="Zutavern T."/>
            <person name="O'Shaughnessy A."/>
            <person name="Dike S."/>
            <person name="Dedhia N."/>
            <person name="Preston R."/>
            <person name="Balija V."/>
            <person name="McCombie W.R."/>
            <person name="Chow T."/>
            <person name="Chen H."/>
            <person name="Chung M."/>
            <person name="Chen C."/>
            <person name="Shaw J."/>
            <person name="Wu H."/>
            <person name="Hsiao K."/>
            <person name="Chao Y."/>
            <person name="Chu M."/>
            <person name="Cheng C."/>
            <person name="Hour A."/>
            <person name="Lee P."/>
            <person name="Lin S."/>
            <person name="Lin Y."/>
            <person name="Liou J."/>
            <person name="Liu S."/>
            <person name="Hsing Y."/>
            <person name="Raghuvanshi S."/>
            <person name="Mohanty A."/>
            <person name="Bharti A.K."/>
            <person name="Gaur A."/>
            <person name="Gupta V."/>
            <person name="Kumar D."/>
            <person name="Ravi V."/>
            <person name="Vij S."/>
            <person name="Kapur A."/>
            <person name="Khurana P."/>
            <person name="Khurana P."/>
            <person name="Khurana J.P."/>
            <person name="Tyagi A.K."/>
            <person name="Gaikwad K."/>
            <person name="Singh A."/>
            <person name="Dalal V."/>
            <person name="Srivastava S."/>
            <person name="Dixit A."/>
            <person name="Pal A.K."/>
            <person name="Ghazi I.A."/>
            <person name="Yadav M."/>
            <person name="Pandit A."/>
            <person name="Bhargava A."/>
            <person name="Sureshbabu K."/>
            <person name="Batra K."/>
            <person name="Sharma T.R."/>
            <person name="Mohapatra T."/>
            <person name="Singh N.K."/>
            <person name="Messing J."/>
            <person name="Nelson A.B."/>
            <person name="Fuks G."/>
            <person name="Kavchok S."/>
            <person name="Keizer G."/>
            <person name="Linton E."/>
            <person name="Llaca V."/>
            <person name="Song R."/>
            <person name="Tanyolac B."/>
            <person name="Young S."/>
            <person name="Ho-Il K."/>
            <person name="Hahn J.H."/>
            <person name="Sangsakoo G."/>
            <person name="Vanavichit A."/>
            <person name="de Mattos Luiz.A.T."/>
            <person name="Zimmer P.D."/>
            <person name="Malone G."/>
            <person name="Dellagostin O."/>
            <person name="de Oliveira A.C."/>
            <person name="Bevan M."/>
            <person name="Bancroft I."/>
            <person name="Minx P."/>
            <person name="Cordum H."/>
            <person name="Wilson R."/>
            <person name="Cheng Z."/>
            <person name="Jin W."/>
            <person name="Jiang J."/>
            <person name="Leong S.A."/>
            <person name="Iwama H."/>
            <person name="Gojobori T."/>
            <person name="Itoh T."/>
            <person name="Niimura Y."/>
            <person name="Fujii Y."/>
            <person name="Habara T."/>
            <person name="Sakai H."/>
            <person name="Sato Y."/>
            <person name="Wilson G."/>
            <person name="Kumar K."/>
            <person name="McCouch S."/>
            <person name="Juretic N."/>
            <person name="Hoen D."/>
            <person name="Wright S."/>
            <person name="Bruskiewich R."/>
            <person name="Bureau T."/>
            <person name="Miyao A."/>
            <person name="Hirochika H."/>
            <person name="Nishikawa T."/>
            <person name="Kadowaki K."/>
            <person name="Sugiura M."/>
            <person name="Burr B."/>
            <person name="Sasaki T."/>
        </authorList>
    </citation>
    <scope>NUCLEOTIDE SEQUENCE [LARGE SCALE GENOMIC DNA]</scope>
    <source>
        <strain evidence="2">cv. Nipponbare</strain>
    </source>
</reference>
<dbReference type="KEGG" id="dosa:Os07g0457500"/>
<gene>
    <name evidence="1" type="ordered locus">Os07g0457500</name>
</gene>
<name>A0A0P0X5I6_ORYSJ</name>
<proteinExistence type="predicted"/>
<dbReference type="AlphaFoldDB" id="A0A0P0X5I6"/>
<organism evidence="1 2">
    <name type="scientific">Oryza sativa subsp. japonica</name>
    <name type="common">Rice</name>
    <dbReference type="NCBI Taxonomy" id="39947"/>
    <lineage>
        <taxon>Eukaryota</taxon>
        <taxon>Viridiplantae</taxon>
        <taxon>Streptophyta</taxon>
        <taxon>Embryophyta</taxon>
        <taxon>Tracheophyta</taxon>
        <taxon>Spermatophyta</taxon>
        <taxon>Magnoliopsida</taxon>
        <taxon>Liliopsida</taxon>
        <taxon>Poales</taxon>
        <taxon>Poaceae</taxon>
        <taxon>BOP clade</taxon>
        <taxon>Oryzoideae</taxon>
        <taxon>Oryzeae</taxon>
        <taxon>Oryzinae</taxon>
        <taxon>Oryza</taxon>
        <taxon>Oryza sativa</taxon>
    </lineage>
</organism>
<evidence type="ECO:0000313" key="2">
    <source>
        <dbReference type="Proteomes" id="UP000000763"/>
    </source>
</evidence>
<reference evidence="2" key="2">
    <citation type="journal article" date="2008" name="Nucleic Acids Res.">
        <title>The rice annotation project database (RAP-DB): 2008 update.</title>
        <authorList>
            <consortium name="The rice annotation project (RAP)"/>
        </authorList>
    </citation>
    <scope>GENOME REANNOTATION</scope>
    <source>
        <strain evidence="2">cv. Nipponbare</strain>
    </source>
</reference>
<protein>
    <submittedName>
        <fullName evidence="1">Os07g0457500 protein</fullName>
    </submittedName>
</protein>
<dbReference type="Gramene" id="Os07t0457500-01">
    <property type="protein sequence ID" value="Os07t0457500-01"/>
    <property type="gene ID" value="Os07g0457500"/>
</dbReference>
<dbReference type="Proteomes" id="UP000000763">
    <property type="component" value="Chromosome 7"/>
</dbReference>
<evidence type="ECO:0000313" key="1">
    <source>
        <dbReference type="EMBL" id="BAF21479.1"/>
    </source>
</evidence>
<dbReference type="EMBL" id="AP008213">
    <property type="protein sequence ID" value="BAF21479.1"/>
    <property type="molecule type" value="Genomic_DNA"/>
</dbReference>
<accession>A0A0P0X5I6</accession>
<sequence>MLGLLLHLKHLKQENFYQDCFDPELKLFSVKLTIVCFVLHRIGGTSGMLIKSTGSCTIAVLEASSSIISYQGILLLKCICT</sequence>